<evidence type="ECO:0000256" key="5">
    <source>
        <dbReference type="ARBA" id="ARBA00023136"/>
    </source>
</evidence>
<proteinExistence type="predicted"/>
<comment type="subcellular location">
    <subcellularLocation>
        <location evidence="1">Cell membrane</location>
        <topology evidence="1">Multi-pass membrane protein</topology>
    </subcellularLocation>
</comment>
<dbReference type="PANTHER" id="PTHR33545">
    <property type="entry name" value="UPF0750 MEMBRANE PROTEIN YITT-RELATED"/>
    <property type="match status" value="1"/>
</dbReference>
<keyword evidence="5 6" id="KW-0472">Membrane</keyword>
<evidence type="ECO:0000256" key="6">
    <source>
        <dbReference type="SAM" id="Phobius"/>
    </source>
</evidence>
<dbReference type="PANTHER" id="PTHR33545:SF5">
    <property type="entry name" value="UPF0750 MEMBRANE PROTEIN YITT"/>
    <property type="match status" value="1"/>
</dbReference>
<feature type="transmembrane region" description="Helical" evidence="6">
    <location>
        <begin position="6"/>
        <end position="27"/>
    </location>
</feature>
<dbReference type="CDD" id="cd16380">
    <property type="entry name" value="YitT_C"/>
    <property type="match status" value="1"/>
</dbReference>
<dbReference type="Gene3D" id="3.30.70.120">
    <property type="match status" value="1"/>
</dbReference>
<keyword evidence="2" id="KW-1003">Cell membrane</keyword>
<gene>
    <name evidence="8" type="ORF">SDC9_200504</name>
</gene>
<evidence type="ECO:0000259" key="7">
    <source>
        <dbReference type="Pfam" id="PF10035"/>
    </source>
</evidence>
<evidence type="ECO:0000256" key="3">
    <source>
        <dbReference type="ARBA" id="ARBA00022692"/>
    </source>
</evidence>
<accession>A0A645INE9</accession>
<sequence>MLIGLISYGIEAVLVGFIAVWSSSFAIDRILTFGAEKAKSIYIISDKIQEINTAIHQQLDRGTTILEGRGGYTDEHKDVLLLVIDNTQYPKLIKMVNEMDKNAFVIVQDANEVHGNGFSFDYKI</sequence>
<dbReference type="EMBL" id="VSSQ01119334">
    <property type="protein sequence ID" value="MPN52841.1"/>
    <property type="molecule type" value="Genomic_DNA"/>
</dbReference>
<dbReference type="InterPro" id="IPR051461">
    <property type="entry name" value="UPF0750_membrane"/>
</dbReference>
<feature type="domain" description="DUF2179" evidence="7">
    <location>
        <begin position="61"/>
        <end position="115"/>
    </location>
</feature>
<dbReference type="InterPro" id="IPR019264">
    <property type="entry name" value="DUF2179"/>
</dbReference>
<dbReference type="GO" id="GO:0005886">
    <property type="term" value="C:plasma membrane"/>
    <property type="evidence" value="ECO:0007669"/>
    <property type="project" value="UniProtKB-SubCell"/>
</dbReference>
<evidence type="ECO:0000256" key="4">
    <source>
        <dbReference type="ARBA" id="ARBA00022989"/>
    </source>
</evidence>
<organism evidence="8">
    <name type="scientific">bioreactor metagenome</name>
    <dbReference type="NCBI Taxonomy" id="1076179"/>
    <lineage>
        <taxon>unclassified sequences</taxon>
        <taxon>metagenomes</taxon>
        <taxon>ecological metagenomes</taxon>
    </lineage>
</organism>
<keyword evidence="4 6" id="KW-1133">Transmembrane helix</keyword>
<dbReference type="InterPro" id="IPR015867">
    <property type="entry name" value="N-reg_PII/ATP_PRibTrfase_C"/>
</dbReference>
<dbReference type="Pfam" id="PF10035">
    <property type="entry name" value="DUF2179"/>
    <property type="match status" value="1"/>
</dbReference>
<keyword evidence="3 6" id="KW-0812">Transmembrane</keyword>
<reference evidence="8" key="1">
    <citation type="submission" date="2019-08" db="EMBL/GenBank/DDBJ databases">
        <authorList>
            <person name="Kucharzyk K."/>
            <person name="Murdoch R.W."/>
            <person name="Higgins S."/>
            <person name="Loffler F."/>
        </authorList>
    </citation>
    <scope>NUCLEOTIDE SEQUENCE</scope>
</reference>
<comment type="caution">
    <text evidence="8">The sequence shown here is derived from an EMBL/GenBank/DDBJ whole genome shotgun (WGS) entry which is preliminary data.</text>
</comment>
<evidence type="ECO:0000256" key="2">
    <source>
        <dbReference type="ARBA" id="ARBA00022475"/>
    </source>
</evidence>
<protein>
    <recommendedName>
        <fullName evidence="7">DUF2179 domain-containing protein</fullName>
    </recommendedName>
</protein>
<name>A0A645INE9_9ZZZZ</name>
<dbReference type="AlphaFoldDB" id="A0A645INE9"/>
<evidence type="ECO:0000313" key="8">
    <source>
        <dbReference type="EMBL" id="MPN52841.1"/>
    </source>
</evidence>
<evidence type="ECO:0000256" key="1">
    <source>
        <dbReference type="ARBA" id="ARBA00004651"/>
    </source>
</evidence>